<accession>A0A1B7M0G2</accession>
<feature type="domain" description="SsuA/THI5-like" evidence="1">
    <location>
        <begin position="35"/>
        <end position="248"/>
    </location>
</feature>
<evidence type="ECO:0000313" key="2">
    <source>
        <dbReference type="EMBL" id="OAV61581.1"/>
    </source>
</evidence>
<evidence type="ECO:0000259" key="1">
    <source>
        <dbReference type="Pfam" id="PF09084"/>
    </source>
</evidence>
<name>A0A1B7M0G2_9MICC</name>
<dbReference type="Proteomes" id="UP000078292">
    <property type="component" value="Unassembled WGS sequence"/>
</dbReference>
<dbReference type="STRING" id="1837282.A6F49_09120"/>
<evidence type="ECO:0000313" key="3">
    <source>
        <dbReference type="Proteomes" id="UP000078292"/>
    </source>
</evidence>
<keyword evidence="3" id="KW-1185">Reference proteome</keyword>
<dbReference type="Gene3D" id="3.40.190.10">
    <property type="entry name" value="Periplasmic binding protein-like II"/>
    <property type="match status" value="2"/>
</dbReference>
<dbReference type="EMBL" id="LXEY01000016">
    <property type="protein sequence ID" value="OAV61581.1"/>
    <property type="molecule type" value="Genomic_DNA"/>
</dbReference>
<dbReference type="SUPFAM" id="SSF53850">
    <property type="entry name" value="Periplasmic binding protein-like II"/>
    <property type="match status" value="1"/>
</dbReference>
<organism evidence="2 3">
    <name type="scientific">Enteractinococcus helveticum</name>
    <dbReference type="NCBI Taxonomy" id="1837282"/>
    <lineage>
        <taxon>Bacteria</taxon>
        <taxon>Bacillati</taxon>
        <taxon>Actinomycetota</taxon>
        <taxon>Actinomycetes</taxon>
        <taxon>Micrococcales</taxon>
        <taxon>Micrococcaceae</taxon>
    </lineage>
</organism>
<dbReference type="PANTHER" id="PTHR30024">
    <property type="entry name" value="ALIPHATIC SULFONATES-BINDING PROTEIN-RELATED"/>
    <property type="match status" value="1"/>
</dbReference>
<proteinExistence type="predicted"/>
<dbReference type="Pfam" id="PF09084">
    <property type="entry name" value="NMT1"/>
    <property type="match status" value="1"/>
</dbReference>
<sequence>MLAACGSDTASSNGAGDAGSAAITSLTAGVLPIVDVAAIYIASTQGIFQEHGLDIDMTLAQGGAAVVPGVIAGDFMFGFSNVTSLLIARSRGLNLKTVAPGSGSNGQVGGDYFGVFVAGESDINEGADLSNRTIAVNTVQNINDSAIKAALEDAGGDPDSVTFVEVGFPDMPAALENGQVDAIAVAEPFLTQVIDNGGRDVLSAYAKPIDDLTVSAYFTSEDLWNENPDTVTAFQEAMAQAQRIAREDEQAVREVLPTYTGIEPELAQRIILPNFPEKINVESTQVLADLAIEGGFLEGELNLSDLLGDRSF</sequence>
<dbReference type="RefSeq" id="WP_043055400.1">
    <property type="nucleotide sequence ID" value="NZ_LXEY01000016.1"/>
</dbReference>
<comment type="caution">
    <text evidence="2">The sequence shown here is derived from an EMBL/GenBank/DDBJ whole genome shotgun (WGS) entry which is preliminary data.</text>
</comment>
<dbReference type="InterPro" id="IPR015168">
    <property type="entry name" value="SsuA/THI5"/>
</dbReference>
<gene>
    <name evidence="2" type="ORF">A6F49_09120</name>
</gene>
<protein>
    <recommendedName>
        <fullName evidence="1">SsuA/THI5-like domain-containing protein</fullName>
    </recommendedName>
</protein>
<reference evidence="2 3" key="1">
    <citation type="submission" date="2016-04" db="EMBL/GenBank/DDBJ databases">
        <title>First whole genome shotgun sequence of the bacterium Enteractinococcus sp. strain UASWS1574.</title>
        <authorList>
            <person name="Crovadore J."/>
            <person name="Chablais R."/>
            <person name="Lefort F."/>
        </authorList>
    </citation>
    <scope>NUCLEOTIDE SEQUENCE [LARGE SCALE GENOMIC DNA]</scope>
    <source>
        <strain evidence="2 3">UASWS1574</strain>
    </source>
</reference>
<dbReference type="AlphaFoldDB" id="A0A1B7M0G2"/>